<dbReference type="RefSeq" id="XP_013331852.1">
    <property type="nucleotide sequence ID" value="XM_013476398.1"/>
</dbReference>
<keyword evidence="1" id="KW-0521">NADP</keyword>
<gene>
    <name evidence="2" type="ORF">T310_0736</name>
</gene>
<evidence type="ECO:0000313" key="2">
    <source>
        <dbReference type="EMBL" id="KKA25240.1"/>
    </source>
</evidence>
<name>A0A0F4Z4J2_RASE3</name>
<evidence type="ECO:0000313" key="3">
    <source>
        <dbReference type="Proteomes" id="UP000053958"/>
    </source>
</evidence>
<dbReference type="GO" id="GO:0005634">
    <property type="term" value="C:nucleus"/>
    <property type="evidence" value="ECO:0007669"/>
    <property type="project" value="TreeGrafter"/>
</dbReference>
<proteinExistence type="predicted"/>
<comment type="caution">
    <text evidence="2">The sequence shown here is derived from an EMBL/GenBank/DDBJ whole genome shotgun (WGS) entry which is preliminary data.</text>
</comment>
<organism evidence="2 3">
    <name type="scientific">Rasamsonia emersonii (strain ATCC 16479 / CBS 393.64 / IMI 116815)</name>
    <dbReference type="NCBI Taxonomy" id="1408163"/>
    <lineage>
        <taxon>Eukaryota</taxon>
        <taxon>Fungi</taxon>
        <taxon>Dikarya</taxon>
        <taxon>Ascomycota</taxon>
        <taxon>Pezizomycotina</taxon>
        <taxon>Eurotiomycetes</taxon>
        <taxon>Eurotiomycetidae</taxon>
        <taxon>Eurotiales</taxon>
        <taxon>Trichocomaceae</taxon>
        <taxon>Rasamsonia</taxon>
    </lineage>
</organism>
<reference evidence="2 3" key="1">
    <citation type="submission" date="2015-04" db="EMBL/GenBank/DDBJ databases">
        <authorList>
            <person name="Heijne W.H."/>
            <person name="Fedorova N.D."/>
            <person name="Nierman W.C."/>
            <person name="Vollebregt A.W."/>
            <person name="Zhao Z."/>
            <person name="Wu L."/>
            <person name="Kumar M."/>
            <person name="Stam H."/>
            <person name="van den Berg M.A."/>
            <person name="Pel H.J."/>
        </authorList>
    </citation>
    <scope>NUCLEOTIDE SEQUENCE [LARGE SCALE GENOMIC DNA]</scope>
    <source>
        <strain evidence="2 3">CBS 393.64</strain>
    </source>
</reference>
<dbReference type="EMBL" id="LASV01000030">
    <property type="protein sequence ID" value="KKA25240.1"/>
    <property type="molecule type" value="Genomic_DNA"/>
</dbReference>
<dbReference type="Proteomes" id="UP000053958">
    <property type="component" value="Unassembled WGS sequence"/>
</dbReference>
<dbReference type="SUPFAM" id="SSF51735">
    <property type="entry name" value="NAD(P)-binding Rossmann-fold domains"/>
    <property type="match status" value="1"/>
</dbReference>
<dbReference type="PANTHER" id="PTHR42748">
    <property type="entry name" value="NITROGEN METABOLITE REPRESSION PROTEIN NMRA FAMILY MEMBER"/>
    <property type="match status" value="1"/>
</dbReference>
<accession>A0A0F4Z4J2</accession>
<sequence>MSRNVCITASEGNTGFLIGELLMTDPAFKSQITSVTCLAMNPDHDRCKELGKLGAKIVRHRFGRVRDTVKTLKETKADTLCLVPPAHRDKVDITIELIEAAKKANVPNVLFLSAAGCDLAERNTQPRLREFIDLEARFMKTMGDPTTSTGNSPAIIRSGFYAENLLLYSPQAQEEGLLPIPIGRNHKFPPVALGDVAQLAANVLAGKGKHGFNDKHRGQLMVMTGPTLLTGDELAKAASEALGAKMEFEDVNENEARRVLRDSEADESEVQYLLEYYSLVREGKTNYISTNTFHDVTGVHPQEPPDFFKTYRDEFLPKRPAKKPKVDGK</sequence>
<keyword evidence="3" id="KW-1185">Reference proteome</keyword>
<dbReference type="Gene3D" id="3.90.25.10">
    <property type="entry name" value="UDP-galactose 4-epimerase, domain 1"/>
    <property type="match status" value="1"/>
</dbReference>
<dbReference type="PANTHER" id="PTHR42748:SF22">
    <property type="entry name" value="NMRA-LIKE DOMAIN-CONTAINING PROTEIN"/>
    <property type="match status" value="1"/>
</dbReference>
<evidence type="ECO:0000256" key="1">
    <source>
        <dbReference type="ARBA" id="ARBA00022857"/>
    </source>
</evidence>
<dbReference type="InterPro" id="IPR051164">
    <property type="entry name" value="NmrA-like_oxidored"/>
</dbReference>
<dbReference type="AlphaFoldDB" id="A0A0F4Z4J2"/>
<dbReference type="OrthoDB" id="10254221at2759"/>
<dbReference type="STRING" id="1408163.A0A0F4Z4J2"/>
<evidence type="ECO:0008006" key="4">
    <source>
        <dbReference type="Google" id="ProtNLM"/>
    </source>
</evidence>
<protein>
    <recommendedName>
        <fullName evidence="4">NmrA-like domain-containing protein</fullName>
    </recommendedName>
</protein>
<dbReference type="InterPro" id="IPR036291">
    <property type="entry name" value="NAD(P)-bd_dom_sf"/>
</dbReference>
<dbReference type="Gene3D" id="3.40.50.720">
    <property type="entry name" value="NAD(P)-binding Rossmann-like Domain"/>
    <property type="match status" value="1"/>
</dbReference>
<dbReference type="GeneID" id="25312790"/>